<keyword evidence="1" id="KW-0472">Membrane</keyword>
<evidence type="ECO:0008006" key="4">
    <source>
        <dbReference type="Google" id="ProtNLM"/>
    </source>
</evidence>
<organism evidence="2 3">
    <name type="scientific">Oidiodendron maius (strain Zn)</name>
    <dbReference type="NCBI Taxonomy" id="913774"/>
    <lineage>
        <taxon>Eukaryota</taxon>
        <taxon>Fungi</taxon>
        <taxon>Dikarya</taxon>
        <taxon>Ascomycota</taxon>
        <taxon>Pezizomycotina</taxon>
        <taxon>Leotiomycetes</taxon>
        <taxon>Leotiomycetes incertae sedis</taxon>
        <taxon>Myxotrichaceae</taxon>
        <taxon>Oidiodendron</taxon>
    </lineage>
</organism>
<name>A0A0C3GB13_OIDMZ</name>
<protein>
    <recommendedName>
        <fullName evidence="4">Integral membrane protein</fullName>
    </recommendedName>
</protein>
<evidence type="ECO:0000313" key="3">
    <source>
        <dbReference type="Proteomes" id="UP000054321"/>
    </source>
</evidence>
<gene>
    <name evidence="2" type="ORF">OIDMADRAFT_138039</name>
</gene>
<feature type="transmembrane region" description="Helical" evidence="1">
    <location>
        <begin position="12"/>
        <end position="34"/>
    </location>
</feature>
<dbReference type="OrthoDB" id="3449024at2759"/>
<dbReference type="InParanoid" id="A0A0C3GB13"/>
<sequence length="230" mass="25167">MSTWNIQYVCAVSGIICTFFNIGALAASGFLPPLPPSWDAEQTAKHYRDHEKGIQGGASLMVFSGMFYLLFTAVISAQMRRISNPHHAVSALQLASGAAGSLVFIMSGMVLAVTSYRLDRPVEITQALNDLFWVTYCMPWPAFIVQNFAFAYAIIIDRRSKPLFPKSIAVLNIIAPTLYIPAAALHCFKTGPLAWNGSVTFWIPASGWCVQAIVDCFCLVQAVSTEMEMG</sequence>
<keyword evidence="1" id="KW-1133">Transmembrane helix</keyword>
<dbReference type="EMBL" id="KN832896">
    <property type="protein sequence ID" value="KIM93375.1"/>
    <property type="molecule type" value="Genomic_DNA"/>
</dbReference>
<dbReference type="HOGENOM" id="CLU_081621_0_0_1"/>
<feature type="transmembrane region" description="Helical" evidence="1">
    <location>
        <begin position="133"/>
        <end position="155"/>
    </location>
</feature>
<dbReference type="Proteomes" id="UP000054321">
    <property type="component" value="Unassembled WGS sequence"/>
</dbReference>
<evidence type="ECO:0000313" key="2">
    <source>
        <dbReference type="EMBL" id="KIM93375.1"/>
    </source>
</evidence>
<proteinExistence type="predicted"/>
<reference evidence="3" key="2">
    <citation type="submission" date="2015-01" db="EMBL/GenBank/DDBJ databases">
        <title>Evolutionary Origins and Diversification of the Mycorrhizal Mutualists.</title>
        <authorList>
            <consortium name="DOE Joint Genome Institute"/>
            <consortium name="Mycorrhizal Genomics Consortium"/>
            <person name="Kohler A."/>
            <person name="Kuo A."/>
            <person name="Nagy L.G."/>
            <person name="Floudas D."/>
            <person name="Copeland A."/>
            <person name="Barry K.W."/>
            <person name="Cichocki N."/>
            <person name="Veneault-Fourrey C."/>
            <person name="LaButti K."/>
            <person name="Lindquist E.A."/>
            <person name="Lipzen A."/>
            <person name="Lundell T."/>
            <person name="Morin E."/>
            <person name="Murat C."/>
            <person name="Riley R."/>
            <person name="Ohm R."/>
            <person name="Sun H."/>
            <person name="Tunlid A."/>
            <person name="Henrissat B."/>
            <person name="Grigoriev I.V."/>
            <person name="Hibbett D.S."/>
            <person name="Martin F."/>
        </authorList>
    </citation>
    <scope>NUCLEOTIDE SEQUENCE [LARGE SCALE GENOMIC DNA]</scope>
    <source>
        <strain evidence="3">Zn</strain>
    </source>
</reference>
<feature type="transmembrane region" description="Helical" evidence="1">
    <location>
        <begin position="89"/>
        <end position="113"/>
    </location>
</feature>
<dbReference type="AlphaFoldDB" id="A0A0C3GB13"/>
<reference evidence="2 3" key="1">
    <citation type="submission" date="2014-04" db="EMBL/GenBank/DDBJ databases">
        <authorList>
            <consortium name="DOE Joint Genome Institute"/>
            <person name="Kuo A."/>
            <person name="Martino E."/>
            <person name="Perotto S."/>
            <person name="Kohler A."/>
            <person name="Nagy L.G."/>
            <person name="Floudas D."/>
            <person name="Copeland A."/>
            <person name="Barry K.W."/>
            <person name="Cichocki N."/>
            <person name="Veneault-Fourrey C."/>
            <person name="LaButti K."/>
            <person name="Lindquist E.A."/>
            <person name="Lipzen A."/>
            <person name="Lundell T."/>
            <person name="Morin E."/>
            <person name="Murat C."/>
            <person name="Sun H."/>
            <person name="Tunlid A."/>
            <person name="Henrissat B."/>
            <person name="Grigoriev I.V."/>
            <person name="Hibbett D.S."/>
            <person name="Martin F."/>
            <person name="Nordberg H.P."/>
            <person name="Cantor M.N."/>
            <person name="Hua S.X."/>
        </authorList>
    </citation>
    <scope>NUCLEOTIDE SEQUENCE [LARGE SCALE GENOMIC DNA]</scope>
    <source>
        <strain evidence="2 3">Zn</strain>
    </source>
</reference>
<keyword evidence="1" id="KW-0812">Transmembrane</keyword>
<feature type="transmembrane region" description="Helical" evidence="1">
    <location>
        <begin position="205"/>
        <end position="224"/>
    </location>
</feature>
<keyword evidence="3" id="KW-1185">Reference proteome</keyword>
<feature type="transmembrane region" description="Helical" evidence="1">
    <location>
        <begin position="54"/>
        <end position="77"/>
    </location>
</feature>
<feature type="transmembrane region" description="Helical" evidence="1">
    <location>
        <begin position="167"/>
        <end position="185"/>
    </location>
</feature>
<evidence type="ECO:0000256" key="1">
    <source>
        <dbReference type="SAM" id="Phobius"/>
    </source>
</evidence>
<accession>A0A0C3GB13</accession>